<evidence type="ECO:0000256" key="2">
    <source>
        <dbReference type="ARBA" id="ARBA00005006"/>
    </source>
</evidence>
<accession>A0A3B0U3J7</accession>
<comment type="similarity">
    <text evidence="3">Belongs to the carboxylate-amine ligase family. Glutamate--cysteine ligase type 2 subfamily.</text>
</comment>
<dbReference type="InterPro" id="IPR014746">
    <property type="entry name" value="Gln_synth/guanido_kin_cat_dom"/>
</dbReference>
<comment type="subcellular location">
    <subcellularLocation>
        <location evidence="1">Plastid</location>
        <location evidence="1">Chloroplast</location>
    </subcellularLocation>
</comment>
<evidence type="ECO:0000313" key="14">
    <source>
        <dbReference type="EMBL" id="VAW21162.1"/>
    </source>
</evidence>
<keyword evidence="13" id="KW-1015">Disulfide bond</keyword>
<reference evidence="14" key="1">
    <citation type="submission" date="2018-06" db="EMBL/GenBank/DDBJ databases">
        <authorList>
            <person name="Zhirakovskaya E."/>
        </authorList>
    </citation>
    <scope>NUCLEOTIDE SEQUENCE</scope>
</reference>
<keyword evidence="6" id="KW-0150">Chloroplast</keyword>
<keyword evidence="10" id="KW-0547">Nucleotide-binding</keyword>
<dbReference type="PANTHER" id="PTHR34378:SF1">
    <property type="entry name" value="GLUTAMATE--CYSTEINE LIGASE, CHLOROPLASTIC"/>
    <property type="match status" value="1"/>
</dbReference>
<evidence type="ECO:0000256" key="12">
    <source>
        <dbReference type="ARBA" id="ARBA00022946"/>
    </source>
</evidence>
<organism evidence="14">
    <name type="scientific">hydrothermal vent metagenome</name>
    <dbReference type="NCBI Taxonomy" id="652676"/>
    <lineage>
        <taxon>unclassified sequences</taxon>
        <taxon>metagenomes</taxon>
        <taxon>ecological metagenomes</taxon>
    </lineage>
</organism>
<dbReference type="GO" id="GO:0004357">
    <property type="term" value="F:glutamate-cysteine ligase activity"/>
    <property type="evidence" value="ECO:0007669"/>
    <property type="project" value="UniProtKB-EC"/>
</dbReference>
<evidence type="ECO:0000256" key="4">
    <source>
        <dbReference type="ARBA" id="ARBA00011153"/>
    </source>
</evidence>
<dbReference type="SUPFAM" id="SSF55931">
    <property type="entry name" value="Glutamine synthetase/guanido kinase"/>
    <property type="match status" value="1"/>
</dbReference>
<gene>
    <name evidence="14" type="ORF">MNBD_ALPHA12-2078</name>
</gene>
<protein>
    <recommendedName>
        <fullName evidence="5">glutamate--cysteine ligase</fullName>
        <ecNumber evidence="5">6.3.2.2</ecNumber>
    </recommendedName>
</protein>
<evidence type="ECO:0000256" key="10">
    <source>
        <dbReference type="ARBA" id="ARBA00022741"/>
    </source>
</evidence>
<dbReference type="PANTHER" id="PTHR34378">
    <property type="entry name" value="GLUTAMATE--CYSTEINE LIGASE, CHLOROPLASTIC"/>
    <property type="match status" value="1"/>
</dbReference>
<evidence type="ECO:0000256" key="3">
    <source>
        <dbReference type="ARBA" id="ARBA00010253"/>
    </source>
</evidence>
<keyword evidence="9" id="KW-0317">Glutathione biosynthesis</keyword>
<keyword evidence="8" id="KW-0934">Plastid</keyword>
<comment type="pathway">
    <text evidence="2">Sulfur metabolism; glutathione biosynthesis; glutathione from L-cysteine and L-glutamate: step 1/2.</text>
</comment>
<evidence type="ECO:0000256" key="5">
    <source>
        <dbReference type="ARBA" id="ARBA00012220"/>
    </source>
</evidence>
<dbReference type="AlphaFoldDB" id="A0A3B0U3J7"/>
<dbReference type="GO" id="GO:0005524">
    <property type="term" value="F:ATP binding"/>
    <property type="evidence" value="ECO:0007669"/>
    <property type="project" value="UniProtKB-KW"/>
</dbReference>
<evidence type="ECO:0000256" key="6">
    <source>
        <dbReference type="ARBA" id="ARBA00022528"/>
    </source>
</evidence>
<evidence type="ECO:0000256" key="11">
    <source>
        <dbReference type="ARBA" id="ARBA00022840"/>
    </source>
</evidence>
<keyword evidence="7 14" id="KW-0436">Ligase</keyword>
<dbReference type="GO" id="GO:0006750">
    <property type="term" value="P:glutathione biosynthetic process"/>
    <property type="evidence" value="ECO:0007669"/>
    <property type="project" value="UniProtKB-KW"/>
</dbReference>
<evidence type="ECO:0000256" key="7">
    <source>
        <dbReference type="ARBA" id="ARBA00022598"/>
    </source>
</evidence>
<name>A0A3B0U3J7_9ZZZZ</name>
<evidence type="ECO:0000256" key="1">
    <source>
        <dbReference type="ARBA" id="ARBA00004229"/>
    </source>
</evidence>
<sequence length="457" mass="51715">MLDTKNTSPLIKNRAEMVEVLARGCKPKELWRIGTEHEKFVFYKKNNLPVPYDGEYGIKALLLATQKKTGWLEVMDGEAIIGLKDPNGGGAISLEPGGQFELSGAPLETVFQTCMETADHLRLLKEIADPMGIGFLGIGVAPTWSLDQISPMPKSRYAIMKPYMEKVGRLGTSMMFRSTTVQVNLDFASEQDMVKKLRVSLALQPIATALFANSPFVDNKPSGFLSYRSEIWRHTDKDRTGMLPFVFEDGMGFERYVDYALDVPMYFVARNGGYINVAGESFRDFLRGELPQLKGEKPTIGDWEDHITTIFPEVRLKQFLEMRGADCGSWSDICALPAFWVGLLYDQGALDAAWDLVKDWSEEERENLRAEVPKSAIHTKFRNGTVNDIARQALEICRAGLKARRQPDWEEVDEGRFLAPLFTIVENKKTRAERLLDSYYGEWNGDLNQLFHDPMII</sequence>
<dbReference type="InterPro" id="IPR006336">
    <property type="entry name" value="GCS2"/>
</dbReference>
<dbReference type="PIRSF" id="PIRSF017901">
    <property type="entry name" value="GCL"/>
    <property type="match status" value="1"/>
</dbReference>
<dbReference type="EC" id="6.3.2.2" evidence="5"/>
<comment type="subunit">
    <text evidence="4">Homodimer or monomer when oxidized or reduced, respectively.</text>
</comment>
<evidence type="ECO:0000256" key="13">
    <source>
        <dbReference type="ARBA" id="ARBA00023157"/>
    </source>
</evidence>
<dbReference type="InterPro" id="IPR035434">
    <property type="entry name" value="GCL_bact_plant"/>
</dbReference>
<dbReference type="Pfam" id="PF04107">
    <property type="entry name" value="GCS2"/>
    <property type="match status" value="1"/>
</dbReference>
<dbReference type="NCBIfam" id="TIGR01436">
    <property type="entry name" value="glu_cys_lig_pln"/>
    <property type="match status" value="1"/>
</dbReference>
<evidence type="ECO:0000256" key="8">
    <source>
        <dbReference type="ARBA" id="ARBA00022640"/>
    </source>
</evidence>
<proteinExistence type="inferred from homology"/>
<keyword evidence="11" id="KW-0067">ATP-binding</keyword>
<dbReference type="GO" id="GO:0009507">
    <property type="term" value="C:chloroplast"/>
    <property type="evidence" value="ECO:0007669"/>
    <property type="project" value="UniProtKB-SubCell"/>
</dbReference>
<evidence type="ECO:0000256" key="9">
    <source>
        <dbReference type="ARBA" id="ARBA00022684"/>
    </source>
</evidence>
<keyword evidence="12" id="KW-0809">Transit peptide</keyword>
<dbReference type="InterPro" id="IPR011556">
    <property type="entry name" value="Glut_cys_lig_pln_type"/>
</dbReference>
<dbReference type="EMBL" id="UOEO01000159">
    <property type="protein sequence ID" value="VAW21162.1"/>
    <property type="molecule type" value="Genomic_DNA"/>
</dbReference>
<dbReference type="Gene3D" id="3.30.590.20">
    <property type="match status" value="1"/>
</dbReference>